<sequence>MIQRMKKTEKQKNRERKTAEKRRAKLIWHRILELLYPTTCVFCGTVASEGICESCRKEVKILQEPLCKKCGKPVRYEEQEYCYDCQKIIHFYEQGRSLWLHKMPVSQSIYQFKYRNRRVFAQYYAEQMAEQFADLLRKWQIEVIIPVPIHKSKRRKRGYNQAEVLAKELSGRLEVPMEAFAVRRVQKTNALKEMNPSERRRALSGAFAVEDDWKPKKKVLLVDDIYTTGSTVDELARILKENGVQKVYFLTISVGQGF</sequence>
<dbReference type="Proteomes" id="UP000702954">
    <property type="component" value="Unassembled WGS sequence"/>
</dbReference>
<dbReference type="InterPro" id="IPR000836">
    <property type="entry name" value="PRTase_dom"/>
</dbReference>
<dbReference type="AlphaFoldDB" id="A0A4R3JPX7"/>
<dbReference type="EMBL" id="BHEO01000008">
    <property type="protein sequence ID" value="GBU05087.1"/>
    <property type="molecule type" value="Genomic_DNA"/>
</dbReference>
<keyword evidence="8" id="KW-1185">Reference proteome</keyword>
<reference evidence="5 8" key="1">
    <citation type="journal article" date="2018" name="Int. J. Syst. Evol. Microbiol.">
        <title>Draft Genome Sequence of Faecalimonas umbilicata JCM 30896T, an Acetate-Producing Bacterium Isolated from Human Feces.</title>
        <authorList>
            <person name="Sakamoto M."/>
            <person name="Ikeyama N."/>
            <person name="Yuki M."/>
            <person name="Ohkuma M."/>
        </authorList>
    </citation>
    <scope>NUCLEOTIDE SEQUENCE [LARGE SCALE GENOMIC DNA]</scope>
    <source>
        <strain evidence="5 8">EGH7</strain>
    </source>
</reference>
<dbReference type="CDD" id="cd06223">
    <property type="entry name" value="PRTases_typeI"/>
    <property type="match status" value="1"/>
</dbReference>
<feature type="compositionally biased region" description="Basic and acidic residues" evidence="2">
    <location>
        <begin position="1"/>
        <end position="18"/>
    </location>
</feature>
<dbReference type="SUPFAM" id="SSF53271">
    <property type="entry name" value="PRTase-like"/>
    <property type="match status" value="1"/>
</dbReference>
<dbReference type="PANTHER" id="PTHR47505">
    <property type="entry name" value="DNA UTILIZATION PROTEIN YHGH"/>
    <property type="match status" value="1"/>
</dbReference>
<dbReference type="Pfam" id="PF00156">
    <property type="entry name" value="Pribosyltran"/>
    <property type="match status" value="1"/>
</dbReference>
<dbReference type="InterPro" id="IPR044005">
    <property type="entry name" value="DZR_2"/>
</dbReference>
<proteinExistence type="inferred from homology"/>
<evidence type="ECO:0000259" key="4">
    <source>
        <dbReference type="Pfam" id="PF18912"/>
    </source>
</evidence>
<feature type="domain" description="Double zinc ribbon" evidence="4">
    <location>
        <begin position="31"/>
        <end position="86"/>
    </location>
</feature>
<evidence type="ECO:0000313" key="5">
    <source>
        <dbReference type="EMBL" id="GBU05087.1"/>
    </source>
</evidence>
<dbReference type="Pfam" id="PF18912">
    <property type="entry name" value="DZR_2"/>
    <property type="match status" value="1"/>
</dbReference>
<evidence type="ECO:0000259" key="3">
    <source>
        <dbReference type="Pfam" id="PF00156"/>
    </source>
</evidence>
<dbReference type="InterPro" id="IPR029057">
    <property type="entry name" value="PRTase-like"/>
</dbReference>
<dbReference type="Proteomes" id="UP000294613">
    <property type="component" value="Unassembled WGS sequence"/>
</dbReference>
<gene>
    <name evidence="6" type="ORF">EDD74_10779</name>
    <name evidence="5" type="ORF">FAEUMB_16280</name>
</gene>
<evidence type="ECO:0000313" key="7">
    <source>
        <dbReference type="Proteomes" id="UP000294613"/>
    </source>
</evidence>
<dbReference type="InterPro" id="IPR051910">
    <property type="entry name" value="ComF/GntX_DNA_util-trans"/>
</dbReference>
<name>A0A4R3JPX7_9FIRM</name>
<evidence type="ECO:0000313" key="8">
    <source>
        <dbReference type="Proteomes" id="UP000702954"/>
    </source>
</evidence>
<dbReference type="Gene3D" id="3.40.50.2020">
    <property type="match status" value="1"/>
</dbReference>
<comment type="caution">
    <text evidence="6">The sequence shown here is derived from an EMBL/GenBank/DDBJ whole genome shotgun (WGS) entry which is preliminary data.</text>
</comment>
<dbReference type="RefSeq" id="WP_008976518.1">
    <property type="nucleotide sequence ID" value="NZ_BHEO01000008.1"/>
</dbReference>
<protein>
    <submittedName>
        <fullName evidence="5">Amidophosphoribosyltransferase</fullName>
    </submittedName>
    <submittedName>
        <fullName evidence="6">ComF family protein</fullName>
    </submittedName>
</protein>
<organism evidence="6 7">
    <name type="scientific">Faecalimonas umbilicata</name>
    <dbReference type="NCBI Taxonomy" id="1912855"/>
    <lineage>
        <taxon>Bacteria</taxon>
        <taxon>Bacillati</taxon>
        <taxon>Bacillota</taxon>
        <taxon>Clostridia</taxon>
        <taxon>Lachnospirales</taxon>
        <taxon>Lachnospiraceae</taxon>
        <taxon>Faecalimonas</taxon>
    </lineage>
</organism>
<feature type="domain" description="Phosphoribosyltransferase" evidence="3">
    <location>
        <begin position="162"/>
        <end position="250"/>
    </location>
</feature>
<evidence type="ECO:0000256" key="1">
    <source>
        <dbReference type="ARBA" id="ARBA00008007"/>
    </source>
</evidence>
<accession>A0A4R3JPX7</accession>
<evidence type="ECO:0000313" key="6">
    <source>
        <dbReference type="EMBL" id="TCS68688.1"/>
    </source>
</evidence>
<comment type="similarity">
    <text evidence="1">Belongs to the ComF/GntX family.</text>
</comment>
<evidence type="ECO:0000256" key="2">
    <source>
        <dbReference type="SAM" id="MobiDB-lite"/>
    </source>
</evidence>
<reference evidence="6 7" key="2">
    <citation type="submission" date="2019-03" db="EMBL/GenBank/DDBJ databases">
        <title>Genomic Encyclopedia of Type Strains, Phase IV (KMG-IV): sequencing the most valuable type-strain genomes for metagenomic binning, comparative biology and taxonomic classification.</title>
        <authorList>
            <person name="Goeker M."/>
        </authorList>
    </citation>
    <scope>NUCLEOTIDE SEQUENCE [LARGE SCALE GENOMIC DNA]</scope>
    <source>
        <strain evidence="6 7">DSM 103426</strain>
    </source>
</reference>
<feature type="region of interest" description="Disordered" evidence="2">
    <location>
        <begin position="1"/>
        <end position="20"/>
    </location>
</feature>
<dbReference type="EMBL" id="SLZV01000007">
    <property type="protein sequence ID" value="TCS68688.1"/>
    <property type="molecule type" value="Genomic_DNA"/>
</dbReference>
<dbReference type="PANTHER" id="PTHR47505:SF1">
    <property type="entry name" value="DNA UTILIZATION PROTEIN YHGH"/>
    <property type="match status" value="1"/>
</dbReference>